<dbReference type="EMBL" id="JARJCM010000127">
    <property type="protein sequence ID" value="KAJ7027228.1"/>
    <property type="molecule type" value="Genomic_DNA"/>
</dbReference>
<dbReference type="InterPro" id="IPR046700">
    <property type="entry name" value="DUF6570"/>
</dbReference>
<dbReference type="Pfam" id="PF20209">
    <property type="entry name" value="DUF6570"/>
    <property type="match status" value="1"/>
</dbReference>
<keyword evidence="5" id="KW-1185">Reference proteome</keyword>
<reference evidence="4" key="1">
    <citation type="submission" date="2023-03" db="EMBL/GenBank/DDBJ databases">
        <title>Massive genome expansion in bonnet fungi (Mycena s.s.) driven by repeated elements and novel gene families across ecological guilds.</title>
        <authorList>
            <consortium name="Lawrence Berkeley National Laboratory"/>
            <person name="Harder C.B."/>
            <person name="Miyauchi S."/>
            <person name="Viragh M."/>
            <person name="Kuo A."/>
            <person name="Thoen E."/>
            <person name="Andreopoulos B."/>
            <person name="Lu D."/>
            <person name="Skrede I."/>
            <person name="Drula E."/>
            <person name="Henrissat B."/>
            <person name="Morin E."/>
            <person name="Kohler A."/>
            <person name="Barry K."/>
            <person name="LaButti K."/>
            <person name="Morin E."/>
            <person name="Salamov A."/>
            <person name="Lipzen A."/>
            <person name="Mereny Z."/>
            <person name="Hegedus B."/>
            <person name="Baldrian P."/>
            <person name="Stursova M."/>
            <person name="Weitz H."/>
            <person name="Taylor A."/>
            <person name="Grigoriev I.V."/>
            <person name="Nagy L.G."/>
            <person name="Martin F."/>
            <person name="Kauserud H."/>
        </authorList>
    </citation>
    <scope>NUCLEOTIDE SEQUENCE</scope>
    <source>
        <strain evidence="4">CBHHK200</strain>
    </source>
</reference>
<name>A0AAD6SHU8_9AGAR</name>
<feature type="domain" description="DUF6570" evidence="2">
    <location>
        <begin position="1"/>
        <end position="113"/>
    </location>
</feature>
<dbReference type="Proteomes" id="UP001218188">
    <property type="component" value="Unassembled WGS sequence"/>
</dbReference>
<sequence>MIALCRAKCWIVQLREDEAETSIPIAQRGVIGHIIVYPQNPSAIAQSLPPSLEDIITPVCVIFVGSKPPTAEWLRTKATPLIVRKEKVLNALNWLKIHNHLYSEIPINKDVLDALPDETIPPFHIQHVLPSRGLESTTSDYVPGSAAPPEPSTSVPNLSEILQAAPPQVPFQSVVVADVDGHAPSADLRSAALKHMKKSGSNYVEIPHDKNPANEFNNPHLFPMMYPTLFPYGLGGMEDKHRVSRLGFKRHIKH</sequence>
<organism evidence="4 5">
    <name type="scientific">Mycena alexandri</name>
    <dbReference type="NCBI Taxonomy" id="1745969"/>
    <lineage>
        <taxon>Eukaryota</taxon>
        <taxon>Fungi</taxon>
        <taxon>Dikarya</taxon>
        <taxon>Basidiomycota</taxon>
        <taxon>Agaricomycotina</taxon>
        <taxon>Agaricomycetes</taxon>
        <taxon>Agaricomycetidae</taxon>
        <taxon>Agaricales</taxon>
        <taxon>Marasmiineae</taxon>
        <taxon>Mycenaceae</taxon>
        <taxon>Mycena</taxon>
    </lineage>
</organism>
<accession>A0AAD6SHU8</accession>
<feature type="region of interest" description="Disordered" evidence="1">
    <location>
        <begin position="135"/>
        <end position="154"/>
    </location>
</feature>
<proteinExistence type="predicted"/>
<protein>
    <recommendedName>
        <fullName evidence="2">DUF6570 domain-containing protein</fullName>
    </recommendedName>
</protein>
<evidence type="ECO:0000259" key="2">
    <source>
        <dbReference type="Pfam" id="PF20209"/>
    </source>
</evidence>
<evidence type="ECO:0000313" key="4">
    <source>
        <dbReference type="EMBL" id="KAJ7027228.1"/>
    </source>
</evidence>
<dbReference type="EMBL" id="JARJCM010000135">
    <property type="protein sequence ID" value="KAJ7026678.1"/>
    <property type="molecule type" value="Genomic_DNA"/>
</dbReference>
<dbReference type="AlphaFoldDB" id="A0AAD6SHU8"/>
<evidence type="ECO:0000256" key="1">
    <source>
        <dbReference type="SAM" id="MobiDB-lite"/>
    </source>
</evidence>
<gene>
    <name evidence="4" type="ORF">C8F04DRAFT_891735</name>
    <name evidence="3" type="ORF">C8F04DRAFT_899086</name>
</gene>
<evidence type="ECO:0000313" key="3">
    <source>
        <dbReference type="EMBL" id="KAJ7026678.1"/>
    </source>
</evidence>
<evidence type="ECO:0000313" key="5">
    <source>
        <dbReference type="Proteomes" id="UP001218188"/>
    </source>
</evidence>
<feature type="non-terminal residue" evidence="4">
    <location>
        <position position="254"/>
    </location>
</feature>
<comment type="caution">
    <text evidence="4">The sequence shown here is derived from an EMBL/GenBank/DDBJ whole genome shotgun (WGS) entry which is preliminary data.</text>
</comment>